<dbReference type="Pfam" id="PF12412">
    <property type="entry name" value="DUF3667"/>
    <property type="match status" value="1"/>
</dbReference>
<feature type="transmembrane region" description="Helical" evidence="1">
    <location>
        <begin position="220"/>
        <end position="240"/>
    </location>
</feature>
<dbReference type="STRING" id="1185767.IIF7_05172"/>
<dbReference type="OrthoDB" id="7446256at2"/>
<organism evidence="2 3">
    <name type="scientific">Zunongwangia atlantica 22II14-10F7</name>
    <dbReference type="NCBI Taxonomy" id="1185767"/>
    <lineage>
        <taxon>Bacteria</taxon>
        <taxon>Pseudomonadati</taxon>
        <taxon>Bacteroidota</taxon>
        <taxon>Flavobacteriia</taxon>
        <taxon>Flavobacteriales</taxon>
        <taxon>Flavobacteriaceae</taxon>
        <taxon>Zunongwangia</taxon>
    </lineage>
</organism>
<keyword evidence="1" id="KW-1133">Transmembrane helix</keyword>
<evidence type="ECO:0000313" key="3">
    <source>
        <dbReference type="Proteomes" id="UP000192746"/>
    </source>
</evidence>
<dbReference type="Proteomes" id="UP000192746">
    <property type="component" value="Unassembled WGS sequence"/>
</dbReference>
<dbReference type="EMBL" id="ARYN01000004">
    <property type="protein sequence ID" value="ORL46410.1"/>
    <property type="molecule type" value="Genomic_DNA"/>
</dbReference>
<name>A0A1Y1T5U7_9FLAO</name>
<reference evidence="2 3" key="1">
    <citation type="submission" date="2013-04" db="EMBL/GenBank/DDBJ databases">
        <title>Zunongwangia sp. 22II14-10F7 Genome Sequencing.</title>
        <authorList>
            <person name="Lai Q."/>
            <person name="Shao Z."/>
        </authorList>
    </citation>
    <scope>NUCLEOTIDE SEQUENCE [LARGE SCALE GENOMIC DNA]</scope>
    <source>
        <strain evidence="2 3">22II14-10F7</strain>
    </source>
</reference>
<accession>A0A1Y1T5U7</accession>
<sequence>MIICKNCHNRFQGNYCNRCGQKSTVKRIHRGFIFNDLQLGLFNIDSGLFFTIRELFTRPGYAIKDYIVGKRVRYFMPVSMLILLSTIYSFLYHYLEIDLFFQSTNKFGDDEKYMQLVQSLDGNYVYYILMSLHIFSFSSWLLFRKKGFNFSEHFVLNSYAASQRLIFHTITLSILYVVPEEPQIRQLITRIQLIVDISLIVWCYFQFFNLKIIPLLVRTALSLLLSYIILTISIAIFYYVI</sequence>
<protein>
    <recommendedName>
        <fullName evidence="4">DUF3667 domain-containing protein</fullName>
    </recommendedName>
</protein>
<gene>
    <name evidence="2" type="ORF">IIF7_05172</name>
</gene>
<feature type="transmembrane region" description="Helical" evidence="1">
    <location>
        <begin position="155"/>
        <end position="178"/>
    </location>
</feature>
<evidence type="ECO:0000256" key="1">
    <source>
        <dbReference type="SAM" id="Phobius"/>
    </source>
</evidence>
<feature type="transmembrane region" description="Helical" evidence="1">
    <location>
        <begin position="190"/>
        <end position="208"/>
    </location>
</feature>
<dbReference type="RefSeq" id="WP_084840618.1">
    <property type="nucleotide sequence ID" value="NZ_ARYN01000004.1"/>
</dbReference>
<feature type="transmembrane region" description="Helical" evidence="1">
    <location>
        <begin position="74"/>
        <end position="95"/>
    </location>
</feature>
<feature type="transmembrane region" description="Helical" evidence="1">
    <location>
        <begin position="124"/>
        <end position="143"/>
    </location>
</feature>
<proteinExistence type="predicted"/>
<keyword evidence="3" id="KW-1185">Reference proteome</keyword>
<keyword evidence="1" id="KW-0812">Transmembrane</keyword>
<dbReference type="InterPro" id="IPR022134">
    <property type="entry name" value="DUF3667"/>
</dbReference>
<evidence type="ECO:0008006" key="4">
    <source>
        <dbReference type="Google" id="ProtNLM"/>
    </source>
</evidence>
<dbReference type="AlphaFoldDB" id="A0A1Y1T5U7"/>
<evidence type="ECO:0000313" key="2">
    <source>
        <dbReference type="EMBL" id="ORL46410.1"/>
    </source>
</evidence>
<keyword evidence="1" id="KW-0472">Membrane</keyword>
<comment type="caution">
    <text evidence="2">The sequence shown here is derived from an EMBL/GenBank/DDBJ whole genome shotgun (WGS) entry which is preliminary data.</text>
</comment>